<sequence>MKPKLLIFLLFPLIGFAQQNNPKTPDSLKISNIFNLGEVVITNHQNKDTLNRITSKAMESQNKMEVSKALNMLPGVSLTASGPRNESMVSVRGFDLRQVPVYMDGIPVYVPYDGYVDLARFTTFDLAAVDVSKGFSSVLYGPNSLGGAINLVSRKPSKKLEYDGSLGMINENGYRGNVNIGSNLGKFYFQGGFSYLDRNSYRMSSNFIPTANENGGQRDNSYRTDQKISFKVGWTPTEKSEYAIGYINQQGEKGNPVYTGYDTQNSLLLKPRFWQWPNWDKESFYFISNSAFDDKNSFKTRLYFDRFKNTLDSYDDATYSTQTKPYAFESIYNDYTFGGNLEYNTKIIPKNDLKIAFHFKEDVHRENNLGEPVRHFIDNTVLIGIEDVYKVSSKFTVIPGISYNIRKNNEAEDYNSTTKVISNFPDAGASDAFNAQVGFFYQLNNQQKIGATVSQKTRFATIKDRYSYRMGTAIPNPDLKPEKAINYELNYTANLFEKITFQTALIYSSLSDAILSVSNVEPGKSQMQNFGEADYKGIEAQLNYVVLENLSLNLNYTYIERKNITNPNIHFTDVPNTKVMGTLEYSPIKILRLIANAEFNSLRFSTSYGARVPDYTLLNLYGSGKISKNFSLDAGVNNIFDRNYSLVEGYPEEGRNFFVTLRFFNFN</sequence>
<evidence type="ECO:0000259" key="14">
    <source>
        <dbReference type="Pfam" id="PF07715"/>
    </source>
</evidence>
<dbReference type="Pfam" id="PF07715">
    <property type="entry name" value="Plug"/>
    <property type="match status" value="1"/>
</dbReference>
<evidence type="ECO:0000256" key="8">
    <source>
        <dbReference type="ARBA" id="ARBA00023170"/>
    </source>
</evidence>
<evidence type="ECO:0000256" key="2">
    <source>
        <dbReference type="ARBA" id="ARBA00022448"/>
    </source>
</evidence>
<feature type="signal peptide" evidence="12">
    <location>
        <begin position="1"/>
        <end position="17"/>
    </location>
</feature>
<evidence type="ECO:0000256" key="3">
    <source>
        <dbReference type="ARBA" id="ARBA00022452"/>
    </source>
</evidence>
<comment type="similarity">
    <text evidence="10 11">Belongs to the TonB-dependent receptor family.</text>
</comment>
<accession>A0ABV8ZJ44</accession>
<comment type="subcellular location">
    <subcellularLocation>
        <location evidence="1 10">Cell outer membrane</location>
        <topology evidence="1 10">Multi-pass membrane protein</topology>
    </subcellularLocation>
</comment>
<gene>
    <name evidence="15" type="ORF">ACFO3N_12660</name>
</gene>
<feature type="domain" description="TonB-dependent receptor-like beta-barrel" evidence="13">
    <location>
        <begin position="255"/>
        <end position="639"/>
    </location>
</feature>
<keyword evidence="8 15" id="KW-0675">Receptor</keyword>
<keyword evidence="9 10" id="KW-0998">Cell outer membrane</keyword>
<evidence type="ECO:0000313" key="15">
    <source>
        <dbReference type="EMBL" id="MFC4477920.1"/>
    </source>
</evidence>
<proteinExistence type="inferred from homology"/>
<evidence type="ECO:0000256" key="12">
    <source>
        <dbReference type="SAM" id="SignalP"/>
    </source>
</evidence>
<keyword evidence="5 12" id="KW-0732">Signal</keyword>
<reference evidence="16" key="1">
    <citation type="journal article" date="2019" name="Int. J. Syst. Evol. Microbiol.">
        <title>The Global Catalogue of Microorganisms (GCM) 10K type strain sequencing project: providing services to taxonomists for standard genome sequencing and annotation.</title>
        <authorList>
            <consortium name="The Broad Institute Genomics Platform"/>
            <consortium name="The Broad Institute Genome Sequencing Center for Infectious Disease"/>
            <person name="Wu L."/>
            <person name="Ma J."/>
        </authorList>
    </citation>
    <scope>NUCLEOTIDE SEQUENCE [LARGE SCALE GENOMIC DNA]</scope>
    <source>
        <strain evidence="16">NBRC 103627</strain>
    </source>
</reference>
<keyword evidence="4 10" id="KW-0812">Transmembrane</keyword>
<keyword evidence="6 11" id="KW-0798">TonB box</keyword>
<keyword evidence="3 10" id="KW-1134">Transmembrane beta strand</keyword>
<evidence type="ECO:0000256" key="6">
    <source>
        <dbReference type="ARBA" id="ARBA00023077"/>
    </source>
</evidence>
<dbReference type="RefSeq" id="WP_379798227.1">
    <property type="nucleotide sequence ID" value="NZ_JBHSFY010000007.1"/>
</dbReference>
<evidence type="ECO:0000313" key="16">
    <source>
        <dbReference type="Proteomes" id="UP001596003"/>
    </source>
</evidence>
<name>A0ABV8ZJ44_9FLAO</name>
<dbReference type="Gene3D" id="2.170.130.10">
    <property type="entry name" value="TonB-dependent receptor, plug domain"/>
    <property type="match status" value="1"/>
</dbReference>
<evidence type="ECO:0000256" key="10">
    <source>
        <dbReference type="PROSITE-ProRule" id="PRU01360"/>
    </source>
</evidence>
<dbReference type="PROSITE" id="PS52016">
    <property type="entry name" value="TONB_DEPENDENT_REC_3"/>
    <property type="match status" value="1"/>
</dbReference>
<dbReference type="CDD" id="cd01347">
    <property type="entry name" value="ligand_gated_channel"/>
    <property type="match status" value="1"/>
</dbReference>
<dbReference type="InterPro" id="IPR012910">
    <property type="entry name" value="Plug_dom"/>
</dbReference>
<evidence type="ECO:0000256" key="11">
    <source>
        <dbReference type="RuleBase" id="RU003357"/>
    </source>
</evidence>
<evidence type="ECO:0000259" key="13">
    <source>
        <dbReference type="Pfam" id="PF00593"/>
    </source>
</evidence>
<dbReference type="EMBL" id="JBHSFY010000007">
    <property type="protein sequence ID" value="MFC4477920.1"/>
    <property type="molecule type" value="Genomic_DNA"/>
</dbReference>
<dbReference type="Pfam" id="PF00593">
    <property type="entry name" value="TonB_dep_Rec_b-barrel"/>
    <property type="match status" value="1"/>
</dbReference>
<dbReference type="PANTHER" id="PTHR30069">
    <property type="entry name" value="TONB-DEPENDENT OUTER MEMBRANE RECEPTOR"/>
    <property type="match status" value="1"/>
</dbReference>
<evidence type="ECO:0000256" key="5">
    <source>
        <dbReference type="ARBA" id="ARBA00022729"/>
    </source>
</evidence>
<dbReference type="InterPro" id="IPR036942">
    <property type="entry name" value="Beta-barrel_TonB_sf"/>
</dbReference>
<evidence type="ECO:0000256" key="4">
    <source>
        <dbReference type="ARBA" id="ARBA00022692"/>
    </source>
</evidence>
<keyword evidence="2 10" id="KW-0813">Transport</keyword>
<organism evidence="15 16">
    <name type="scientific">Flavobacterium chungangensis</name>
    <dbReference type="NCBI Taxonomy" id="2708132"/>
    <lineage>
        <taxon>Bacteria</taxon>
        <taxon>Pseudomonadati</taxon>
        <taxon>Bacteroidota</taxon>
        <taxon>Flavobacteriia</taxon>
        <taxon>Flavobacteriales</taxon>
        <taxon>Flavobacteriaceae</taxon>
        <taxon>Flavobacterium</taxon>
    </lineage>
</organism>
<evidence type="ECO:0000256" key="7">
    <source>
        <dbReference type="ARBA" id="ARBA00023136"/>
    </source>
</evidence>
<dbReference type="InterPro" id="IPR037066">
    <property type="entry name" value="Plug_dom_sf"/>
</dbReference>
<dbReference type="InterPro" id="IPR000531">
    <property type="entry name" value="Beta-barrel_TonB"/>
</dbReference>
<keyword evidence="16" id="KW-1185">Reference proteome</keyword>
<protein>
    <submittedName>
        <fullName evidence="15">TonB-dependent receptor plug domain-containing protein</fullName>
    </submittedName>
</protein>
<evidence type="ECO:0000256" key="1">
    <source>
        <dbReference type="ARBA" id="ARBA00004571"/>
    </source>
</evidence>
<dbReference type="SUPFAM" id="SSF56935">
    <property type="entry name" value="Porins"/>
    <property type="match status" value="1"/>
</dbReference>
<feature type="chain" id="PRO_5047067609" evidence="12">
    <location>
        <begin position="18"/>
        <end position="667"/>
    </location>
</feature>
<dbReference type="Gene3D" id="2.40.170.20">
    <property type="entry name" value="TonB-dependent receptor, beta-barrel domain"/>
    <property type="match status" value="1"/>
</dbReference>
<dbReference type="InterPro" id="IPR039426">
    <property type="entry name" value="TonB-dep_rcpt-like"/>
</dbReference>
<dbReference type="Proteomes" id="UP001596003">
    <property type="component" value="Unassembled WGS sequence"/>
</dbReference>
<evidence type="ECO:0000256" key="9">
    <source>
        <dbReference type="ARBA" id="ARBA00023237"/>
    </source>
</evidence>
<comment type="caution">
    <text evidence="15">The sequence shown here is derived from an EMBL/GenBank/DDBJ whole genome shotgun (WGS) entry which is preliminary data.</text>
</comment>
<keyword evidence="7 10" id="KW-0472">Membrane</keyword>
<feature type="domain" description="TonB-dependent receptor plug" evidence="14">
    <location>
        <begin position="51"/>
        <end position="148"/>
    </location>
</feature>
<dbReference type="PANTHER" id="PTHR30069:SF29">
    <property type="entry name" value="HEMOGLOBIN AND HEMOGLOBIN-HAPTOGLOBIN-BINDING PROTEIN 1-RELATED"/>
    <property type="match status" value="1"/>
</dbReference>